<evidence type="ECO:0000313" key="1">
    <source>
        <dbReference type="EMBL" id="MBX67547.1"/>
    </source>
</evidence>
<reference evidence="1" key="1">
    <citation type="submission" date="2018-02" db="EMBL/GenBank/DDBJ databases">
        <title>Rhizophora mucronata_Transcriptome.</title>
        <authorList>
            <person name="Meera S.P."/>
            <person name="Sreeshan A."/>
            <person name="Augustine A."/>
        </authorList>
    </citation>
    <scope>NUCLEOTIDE SEQUENCE</scope>
    <source>
        <tissue evidence="1">Leaf</tissue>
    </source>
</reference>
<proteinExistence type="predicted"/>
<organism evidence="1">
    <name type="scientific">Rhizophora mucronata</name>
    <name type="common">Asiatic mangrove</name>
    <dbReference type="NCBI Taxonomy" id="61149"/>
    <lineage>
        <taxon>Eukaryota</taxon>
        <taxon>Viridiplantae</taxon>
        <taxon>Streptophyta</taxon>
        <taxon>Embryophyta</taxon>
        <taxon>Tracheophyta</taxon>
        <taxon>Spermatophyta</taxon>
        <taxon>Magnoliopsida</taxon>
        <taxon>eudicotyledons</taxon>
        <taxon>Gunneridae</taxon>
        <taxon>Pentapetalae</taxon>
        <taxon>rosids</taxon>
        <taxon>fabids</taxon>
        <taxon>Malpighiales</taxon>
        <taxon>Rhizophoraceae</taxon>
        <taxon>Rhizophora</taxon>
    </lineage>
</organism>
<accession>A0A2P2QKW7</accession>
<dbReference type="EMBL" id="GGEC01087063">
    <property type="protein sequence ID" value="MBX67547.1"/>
    <property type="molecule type" value="Transcribed_RNA"/>
</dbReference>
<dbReference type="AlphaFoldDB" id="A0A2P2QKW7"/>
<name>A0A2P2QKW7_RHIMU</name>
<protein>
    <submittedName>
        <fullName evidence="1">Uncharacterized protein</fullName>
    </submittedName>
</protein>
<sequence length="43" mass="4950">MCKLFLYFLKPNKIILDLAHSHKQKESSHMKVNAIIGIAMFSC</sequence>